<dbReference type="Proteomes" id="UP000009183">
    <property type="component" value="Chromosome 4"/>
</dbReference>
<evidence type="ECO:0000313" key="2">
    <source>
        <dbReference type="EMBL" id="CCB51118.1"/>
    </source>
</evidence>
<dbReference type="EMBL" id="FN595753">
    <property type="protein sequence ID" value="CCB51118.1"/>
    <property type="molecule type" value="Genomic_DNA"/>
</dbReference>
<feature type="region of interest" description="Disordered" evidence="1">
    <location>
        <begin position="1"/>
        <end position="40"/>
    </location>
</feature>
<dbReference type="OrthoDB" id="201709at2759"/>
<evidence type="ECO:0000313" key="3">
    <source>
        <dbReference type="Proteomes" id="UP000009183"/>
    </source>
</evidence>
<evidence type="ECO:0000256" key="1">
    <source>
        <dbReference type="SAM" id="MobiDB-lite"/>
    </source>
</evidence>
<dbReference type="AlphaFoldDB" id="F6HFW6"/>
<name>F6HFW6_VITVI</name>
<sequence>MARLCSVELDSSRFKPRHHLPSHSKECLNRRQPPPTTNSR</sequence>
<organism evidence="2 3">
    <name type="scientific">Vitis vinifera</name>
    <name type="common">Grape</name>
    <dbReference type="NCBI Taxonomy" id="29760"/>
    <lineage>
        <taxon>Eukaryota</taxon>
        <taxon>Viridiplantae</taxon>
        <taxon>Streptophyta</taxon>
        <taxon>Embryophyta</taxon>
        <taxon>Tracheophyta</taxon>
        <taxon>Spermatophyta</taxon>
        <taxon>Magnoliopsida</taxon>
        <taxon>eudicotyledons</taxon>
        <taxon>Gunneridae</taxon>
        <taxon>Pentapetalae</taxon>
        <taxon>rosids</taxon>
        <taxon>Vitales</taxon>
        <taxon>Vitaceae</taxon>
        <taxon>Viteae</taxon>
        <taxon>Vitis</taxon>
    </lineage>
</organism>
<protein>
    <submittedName>
        <fullName evidence="2">Uncharacterized protein</fullName>
    </submittedName>
</protein>
<dbReference type="HOGENOM" id="CLU_3300425_0_0_1"/>
<keyword evidence="3" id="KW-1185">Reference proteome</keyword>
<dbReference type="InParanoid" id="F6HFW6"/>
<gene>
    <name evidence="2" type="ordered locus">VIT_04s0079g00510</name>
</gene>
<dbReference type="PaxDb" id="29760-VIT_04s0079g00510.t01"/>
<reference evidence="3" key="1">
    <citation type="journal article" date="2007" name="Nature">
        <title>The grapevine genome sequence suggests ancestral hexaploidization in major angiosperm phyla.</title>
        <authorList>
            <consortium name="The French-Italian Public Consortium for Grapevine Genome Characterization."/>
            <person name="Jaillon O."/>
            <person name="Aury J.-M."/>
            <person name="Noel B."/>
            <person name="Policriti A."/>
            <person name="Clepet C."/>
            <person name="Casagrande A."/>
            <person name="Choisne N."/>
            <person name="Aubourg S."/>
            <person name="Vitulo N."/>
            <person name="Jubin C."/>
            <person name="Vezzi A."/>
            <person name="Legeai F."/>
            <person name="Hugueney P."/>
            <person name="Dasilva C."/>
            <person name="Horner D."/>
            <person name="Mica E."/>
            <person name="Jublot D."/>
            <person name="Poulain J."/>
            <person name="Bruyere C."/>
            <person name="Billault A."/>
            <person name="Segurens B."/>
            <person name="Gouyvenoux M."/>
            <person name="Ugarte E."/>
            <person name="Cattonaro F."/>
            <person name="Anthouard V."/>
            <person name="Vico V."/>
            <person name="Del Fabbro C."/>
            <person name="Alaux M."/>
            <person name="Di Gaspero G."/>
            <person name="Dumas V."/>
            <person name="Felice N."/>
            <person name="Paillard S."/>
            <person name="Juman I."/>
            <person name="Moroldo M."/>
            <person name="Scalabrin S."/>
            <person name="Canaguier A."/>
            <person name="Le Clainche I."/>
            <person name="Malacrida G."/>
            <person name="Durand E."/>
            <person name="Pesole G."/>
            <person name="Laucou V."/>
            <person name="Chatelet P."/>
            <person name="Merdinoglu D."/>
            <person name="Delledonne M."/>
            <person name="Pezzotti M."/>
            <person name="Lecharny A."/>
            <person name="Scarpelli C."/>
            <person name="Artiguenave F."/>
            <person name="Pe M.E."/>
            <person name="Valle G."/>
            <person name="Morgante M."/>
            <person name="Caboche M."/>
            <person name="Adam-Blondon A.-F."/>
            <person name="Weissenbach J."/>
            <person name="Quetier F."/>
            <person name="Wincker P."/>
        </authorList>
    </citation>
    <scope>NUCLEOTIDE SEQUENCE [LARGE SCALE GENOMIC DNA]</scope>
    <source>
        <strain evidence="3">cv. Pinot noir / PN40024</strain>
    </source>
</reference>
<proteinExistence type="predicted"/>
<accession>F6HFW6</accession>